<evidence type="ECO:0000256" key="13">
    <source>
        <dbReference type="ARBA" id="ARBA00023242"/>
    </source>
</evidence>
<evidence type="ECO:0000256" key="11">
    <source>
        <dbReference type="ARBA" id="ARBA00022786"/>
    </source>
</evidence>
<evidence type="ECO:0000256" key="7">
    <source>
        <dbReference type="ARBA" id="ARBA00022490"/>
    </source>
</evidence>
<dbReference type="GO" id="GO:0061630">
    <property type="term" value="F:ubiquitin protein ligase activity"/>
    <property type="evidence" value="ECO:0007669"/>
    <property type="project" value="UniProtKB-EC"/>
</dbReference>
<dbReference type="InterPro" id="IPR001841">
    <property type="entry name" value="Znf_RING"/>
</dbReference>
<feature type="domain" description="RING-type" evidence="18">
    <location>
        <begin position="181"/>
        <end position="222"/>
    </location>
</feature>
<evidence type="ECO:0000313" key="19">
    <source>
        <dbReference type="EMBL" id="CAI8023188.1"/>
    </source>
</evidence>
<dbReference type="InterPro" id="IPR013083">
    <property type="entry name" value="Znf_RING/FYVE/PHD"/>
</dbReference>
<feature type="compositionally biased region" description="Polar residues" evidence="17">
    <location>
        <begin position="613"/>
        <end position="632"/>
    </location>
</feature>
<feature type="compositionally biased region" description="Basic and acidic residues" evidence="17">
    <location>
        <begin position="73"/>
        <end position="92"/>
    </location>
</feature>
<evidence type="ECO:0000256" key="3">
    <source>
        <dbReference type="ARBA" id="ARBA00004496"/>
    </source>
</evidence>
<comment type="caution">
    <text evidence="19">The sequence shown here is derived from an EMBL/GenBank/DDBJ whole genome shotgun (WGS) entry which is preliminary data.</text>
</comment>
<dbReference type="EMBL" id="CASHTH010002001">
    <property type="protein sequence ID" value="CAI8023188.1"/>
    <property type="molecule type" value="Genomic_DNA"/>
</dbReference>
<evidence type="ECO:0000256" key="17">
    <source>
        <dbReference type="SAM" id="MobiDB-lite"/>
    </source>
</evidence>
<evidence type="ECO:0000256" key="4">
    <source>
        <dbReference type="ARBA" id="ARBA00004906"/>
    </source>
</evidence>
<keyword evidence="12" id="KW-0862">Zinc</keyword>
<feature type="compositionally biased region" description="Basic residues" evidence="17">
    <location>
        <begin position="538"/>
        <end position="549"/>
    </location>
</feature>
<evidence type="ECO:0000256" key="9">
    <source>
        <dbReference type="ARBA" id="ARBA00022723"/>
    </source>
</evidence>
<dbReference type="AlphaFoldDB" id="A0AA35S4A8"/>
<feature type="region of interest" description="Disordered" evidence="17">
    <location>
        <begin position="379"/>
        <end position="414"/>
    </location>
</feature>
<evidence type="ECO:0000259" key="18">
    <source>
        <dbReference type="PROSITE" id="PS50089"/>
    </source>
</evidence>
<dbReference type="CDD" id="cd16536">
    <property type="entry name" value="RING-HC_RNF10"/>
    <property type="match status" value="1"/>
</dbReference>
<name>A0AA35S4A8_GEOBA</name>
<keyword evidence="9" id="KW-0479">Metal-binding</keyword>
<dbReference type="PROSITE" id="PS00518">
    <property type="entry name" value="ZF_RING_1"/>
    <property type="match status" value="1"/>
</dbReference>
<comment type="catalytic activity">
    <reaction evidence="1">
        <text>S-ubiquitinyl-[E2 ubiquitin-conjugating enzyme]-L-cysteine + [acceptor protein]-L-lysine = [E2 ubiquitin-conjugating enzyme]-L-cysteine + N(6)-ubiquitinyl-[acceptor protein]-L-lysine.</text>
        <dbReference type="EC" id="2.3.2.27"/>
    </reaction>
</comment>
<accession>A0AA35S4A8</accession>
<evidence type="ECO:0000256" key="15">
    <source>
        <dbReference type="ARBA" id="ARBA00035390"/>
    </source>
</evidence>
<dbReference type="GO" id="GO:0000976">
    <property type="term" value="F:transcription cis-regulatory region binding"/>
    <property type="evidence" value="ECO:0007669"/>
    <property type="project" value="TreeGrafter"/>
</dbReference>
<feature type="region of interest" description="Disordered" evidence="17">
    <location>
        <begin position="537"/>
        <end position="581"/>
    </location>
</feature>
<dbReference type="SMART" id="SM00184">
    <property type="entry name" value="RING"/>
    <property type="match status" value="1"/>
</dbReference>
<dbReference type="Gene3D" id="3.30.40.10">
    <property type="entry name" value="Zinc/RING finger domain, C3HC4 (zinc finger)"/>
    <property type="match status" value="1"/>
</dbReference>
<evidence type="ECO:0000256" key="5">
    <source>
        <dbReference type="ARBA" id="ARBA00008117"/>
    </source>
</evidence>
<feature type="region of interest" description="Disordered" evidence="17">
    <location>
        <begin position="1"/>
        <end position="128"/>
    </location>
</feature>
<protein>
    <recommendedName>
        <fullName evidence="14">E3 ubiquitin-protein ligase RNF10</fullName>
        <ecNumber evidence="6">2.3.2.27</ecNumber>
    </recommendedName>
    <alternativeName>
        <fullName evidence="15">RING finger protein 10</fullName>
    </alternativeName>
</protein>
<dbReference type="EC" id="2.3.2.27" evidence="6"/>
<dbReference type="PANTHER" id="PTHR12983:SF9">
    <property type="entry name" value="E3 UBIQUITIN-PROTEIN LIGASE RNF10"/>
    <property type="match status" value="1"/>
</dbReference>
<keyword evidence="10 16" id="KW-0863">Zinc-finger</keyword>
<evidence type="ECO:0000256" key="14">
    <source>
        <dbReference type="ARBA" id="ARBA00035131"/>
    </source>
</evidence>
<evidence type="ECO:0000313" key="20">
    <source>
        <dbReference type="Proteomes" id="UP001174909"/>
    </source>
</evidence>
<keyword evidence="13" id="KW-0539">Nucleus</keyword>
<reference evidence="19" key="1">
    <citation type="submission" date="2023-03" db="EMBL/GenBank/DDBJ databases">
        <authorList>
            <person name="Steffen K."/>
            <person name="Cardenas P."/>
        </authorList>
    </citation>
    <scope>NUCLEOTIDE SEQUENCE</scope>
</reference>
<evidence type="ECO:0000256" key="1">
    <source>
        <dbReference type="ARBA" id="ARBA00000900"/>
    </source>
</evidence>
<keyword evidence="20" id="KW-1185">Reference proteome</keyword>
<keyword evidence="7" id="KW-0963">Cytoplasm</keyword>
<proteinExistence type="inferred from homology"/>
<feature type="compositionally biased region" description="Low complexity" evidence="17">
    <location>
        <begin position="270"/>
        <end position="281"/>
    </location>
</feature>
<evidence type="ECO:0000256" key="6">
    <source>
        <dbReference type="ARBA" id="ARBA00012483"/>
    </source>
</evidence>
<feature type="region of interest" description="Disordered" evidence="17">
    <location>
        <begin position="608"/>
        <end position="633"/>
    </location>
</feature>
<evidence type="ECO:0000256" key="12">
    <source>
        <dbReference type="ARBA" id="ARBA00022833"/>
    </source>
</evidence>
<keyword evidence="8" id="KW-0808">Transferase</keyword>
<comment type="similarity">
    <text evidence="5">Belongs to the RNF10 family.</text>
</comment>
<dbReference type="PROSITE" id="PS50089">
    <property type="entry name" value="ZF_RING_2"/>
    <property type="match status" value="1"/>
</dbReference>
<feature type="region of interest" description="Disordered" evidence="17">
    <location>
        <begin position="261"/>
        <end position="281"/>
    </location>
</feature>
<dbReference type="SUPFAM" id="SSF57850">
    <property type="entry name" value="RING/U-box"/>
    <property type="match status" value="1"/>
</dbReference>
<evidence type="ECO:0000256" key="2">
    <source>
        <dbReference type="ARBA" id="ARBA00004123"/>
    </source>
</evidence>
<evidence type="ECO:0000256" key="16">
    <source>
        <dbReference type="PROSITE-ProRule" id="PRU00175"/>
    </source>
</evidence>
<dbReference type="GO" id="GO:0045944">
    <property type="term" value="P:positive regulation of transcription by RNA polymerase II"/>
    <property type="evidence" value="ECO:0007669"/>
    <property type="project" value="TreeGrafter"/>
</dbReference>
<dbReference type="InterPro" id="IPR017907">
    <property type="entry name" value="Znf_RING_CS"/>
</dbReference>
<keyword evidence="11" id="KW-0833">Ubl conjugation pathway</keyword>
<dbReference type="InterPro" id="IPR018957">
    <property type="entry name" value="Znf_C3HC4_RING-type"/>
</dbReference>
<sequence length="660" mass="73707">MLEREAADGPLCSRPDPANRGHKHISKSKDKCSYGRKSRGEAPPTPTRHHPSSSRLPPHGRQGRERRRVGRGRNGDCDKYQEEVERASEGERKGRKLSLNHLLNFTLSPREGPGRREGEGTSGMRRRRTKSYNKEQFLQANCQFVVSDRGEYGVHTSDPDLLVDWDSIELVRLFCHEIPSCPICLYPPRAAKITRCGHVYCWSCVLHYLSLGDKKWRKCPICYESIYKKDLKSVMALSTPQYSPGDVISMRLMVREKNSTLVRPRSQATPSPSSHSLSPLSGEDEMFSKLLTCSQEQTLQLIVRPEREGLTTQLTSLASDELSEHCFIEQALEELKVRETDLTSHGIQEDMDKMVSGVPDQPPLPPRQWMALSDGYVERDTPPAFSGLEDGGEEEGEGGEGGSASSSMSEDTLVTEQADDSLGAGMEHVPESPDSDRVRDTSLIYFYQSGDGQHLYLHTVNARCLVKEYGGMEFAPEVIKAQIVEMEQLTMTEEARSRYRYLSHLPVTCQFALCELDLRPPVVSPETLAFYRGDLDKRRSKRSRKRRDEKRKEKSAVATQPSPLTSEGFPLPTSSCQPLSPERIHDLLPQLTSSPPHSSHLSLVAPEVLPGRSSPSAESGVQDNGQVVLNDSSADHPSFADALRGNPHLFGQSRPLHLVL</sequence>
<dbReference type="Proteomes" id="UP001174909">
    <property type="component" value="Unassembled WGS sequence"/>
</dbReference>
<dbReference type="PANTHER" id="PTHR12983">
    <property type="entry name" value="RING FINGER 10 FAMILY MEMBER"/>
    <property type="match status" value="1"/>
</dbReference>
<evidence type="ECO:0000256" key="10">
    <source>
        <dbReference type="ARBA" id="ARBA00022771"/>
    </source>
</evidence>
<dbReference type="GO" id="GO:0005634">
    <property type="term" value="C:nucleus"/>
    <property type="evidence" value="ECO:0007669"/>
    <property type="project" value="UniProtKB-SubCell"/>
</dbReference>
<comment type="subcellular location">
    <subcellularLocation>
        <location evidence="3">Cytoplasm</location>
    </subcellularLocation>
    <subcellularLocation>
        <location evidence="2">Nucleus</location>
    </subcellularLocation>
</comment>
<dbReference type="GO" id="GO:0005737">
    <property type="term" value="C:cytoplasm"/>
    <property type="evidence" value="ECO:0007669"/>
    <property type="project" value="UniProtKB-SubCell"/>
</dbReference>
<evidence type="ECO:0000256" key="8">
    <source>
        <dbReference type="ARBA" id="ARBA00022679"/>
    </source>
</evidence>
<dbReference type="InterPro" id="IPR039739">
    <property type="entry name" value="MAG2/RNF10"/>
</dbReference>
<organism evidence="19 20">
    <name type="scientific">Geodia barretti</name>
    <name type="common">Barrett's horny sponge</name>
    <dbReference type="NCBI Taxonomy" id="519541"/>
    <lineage>
        <taxon>Eukaryota</taxon>
        <taxon>Metazoa</taxon>
        <taxon>Porifera</taxon>
        <taxon>Demospongiae</taxon>
        <taxon>Heteroscleromorpha</taxon>
        <taxon>Tetractinellida</taxon>
        <taxon>Astrophorina</taxon>
        <taxon>Geodiidae</taxon>
        <taxon>Geodia</taxon>
    </lineage>
</organism>
<gene>
    <name evidence="19" type="ORF">GBAR_LOCUS13578</name>
</gene>
<dbReference type="Pfam" id="PF00097">
    <property type="entry name" value="zf-C3HC4"/>
    <property type="match status" value="1"/>
</dbReference>
<dbReference type="FunFam" id="3.30.40.10:FF:000112">
    <property type="entry name" value="RING finger protein 10"/>
    <property type="match status" value="1"/>
</dbReference>
<dbReference type="GO" id="GO:0008270">
    <property type="term" value="F:zinc ion binding"/>
    <property type="evidence" value="ECO:0007669"/>
    <property type="project" value="UniProtKB-KW"/>
</dbReference>
<comment type="pathway">
    <text evidence="4">Protein modification; protein ubiquitination.</text>
</comment>